<keyword evidence="1" id="KW-1133">Transmembrane helix</keyword>
<reference evidence="2 3" key="1">
    <citation type="submission" date="2023-05" db="EMBL/GenBank/DDBJ databases">
        <title>Pseudoalteromonas ardens sp. nov., Pseudoalteromonas obscura sp. nov., and Pseudoalteromonas umbrosa sp. nov., isolated from the coral Montipora capitata.</title>
        <authorList>
            <person name="Thomas E.M."/>
            <person name="Smith E.M."/>
            <person name="Papke E."/>
            <person name="Shlafstein M.D."/>
            <person name="Oline D.K."/>
            <person name="Videau P."/>
            <person name="Saw J.H."/>
            <person name="Strangman W.K."/>
            <person name="Ushijima B."/>
        </authorList>
    </citation>
    <scope>NUCLEOTIDE SEQUENCE [LARGE SCALE GENOMIC DNA]</scope>
    <source>
        <strain evidence="2 3">P94</strain>
    </source>
</reference>
<evidence type="ECO:0000313" key="2">
    <source>
        <dbReference type="EMBL" id="MDK2598177.1"/>
    </source>
</evidence>
<dbReference type="RefSeq" id="WP_211012884.1">
    <property type="nucleotide sequence ID" value="NZ_JASJUT010000014.1"/>
</dbReference>
<proteinExistence type="predicted"/>
<dbReference type="EMBL" id="JASJUT010000014">
    <property type="protein sequence ID" value="MDK2598177.1"/>
    <property type="molecule type" value="Genomic_DNA"/>
</dbReference>
<protein>
    <submittedName>
        <fullName evidence="2">Uncharacterized protein</fullName>
    </submittedName>
</protein>
<evidence type="ECO:0000313" key="3">
    <source>
        <dbReference type="Proteomes" id="UP001231915"/>
    </source>
</evidence>
<name>A0ABT7ESZ8_9GAMM</name>
<organism evidence="2 3">
    <name type="scientific">Pseudoalteromonas obscura</name>
    <dbReference type="NCBI Taxonomy" id="3048491"/>
    <lineage>
        <taxon>Bacteria</taxon>
        <taxon>Pseudomonadati</taxon>
        <taxon>Pseudomonadota</taxon>
        <taxon>Gammaproteobacteria</taxon>
        <taxon>Alteromonadales</taxon>
        <taxon>Pseudoalteromonadaceae</taxon>
        <taxon>Pseudoalteromonas</taxon>
    </lineage>
</organism>
<gene>
    <name evidence="2" type="ORF">QNM18_24270</name>
</gene>
<dbReference type="Proteomes" id="UP001231915">
    <property type="component" value="Unassembled WGS sequence"/>
</dbReference>
<accession>A0ABT7ESZ8</accession>
<feature type="transmembrane region" description="Helical" evidence="1">
    <location>
        <begin position="296"/>
        <end position="314"/>
    </location>
</feature>
<comment type="caution">
    <text evidence="2">The sequence shown here is derived from an EMBL/GenBank/DDBJ whole genome shotgun (WGS) entry which is preliminary data.</text>
</comment>
<keyword evidence="1" id="KW-0472">Membrane</keyword>
<evidence type="ECO:0000256" key="1">
    <source>
        <dbReference type="SAM" id="Phobius"/>
    </source>
</evidence>
<feature type="transmembrane region" description="Helical" evidence="1">
    <location>
        <begin position="326"/>
        <end position="344"/>
    </location>
</feature>
<feature type="transmembrane region" description="Helical" evidence="1">
    <location>
        <begin position="257"/>
        <end position="276"/>
    </location>
</feature>
<feature type="transmembrane region" description="Helical" evidence="1">
    <location>
        <begin position="115"/>
        <end position="132"/>
    </location>
</feature>
<keyword evidence="1" id="KW-0812">Transmembrane</keyword>
<sequence length="373" mass="42290">MAPQIIMLNKKQTNTIEVSSDIAQVIQDGQQLVAYMAKDGEVSLDPELAQVMIDAKYKLQKKQWNAQDEANFLHSYDQLAKAVAPVSMESIRAISRSDNDKPSQAEKAVAWYRRYTLVALICLLLVQVYYLFGHALAHDLKDLYESRNEWQLRLDSEEPDSKEFKQIQNKYEEIGQRLDANYNLLKVWNRIWLMGFSFDSDIPPYSQEKLNVELRRLERAQADANALDNLNLAQTRLTARLQLFENMLFAQSVLEVLQGYVLPLLYGLLGAFIFVLRDLLREIRAITFTSDSEIRYRLRLTLGALGGMIIGWFLNPQELSGLASLSPMAMAFLMGYNVDVLFAIMDQIIDKLRGAMAANDGSKGKSTQGSGNG</sequence>
<keyword evidence="3" id="KW-1185">Reference proteome</keyword>